<dbReference type="CDD" id="cd04301">
    <property type="entry name" value="NAT_SF"/>
    <property type="match status" value="1"/>
</dbReference>
<dbReference type="RefSeq" id="WP_062491247.1">
    <property type="nucleotide sequence ID" value="NZ_BOVJ01000074.1"/>
</dbReference>
<reference evidence="2 3" key="1">
    <citation type="submission" date="2021-04" db="EMBL/GenBank/DDBJ databases">
        <title>Draft genome sequence of Paenibacillus cisolokensis, LC2-13A.</title>
        <authorList>
            <person name="Uke A."/>
            <person name="Chhe C."/>
            <person name="Baramee S."/>
            <person name="Kosugi A."/>
        </authorList>
    </citation>
    <scope>NUCLEOTIDE SEQUENCE [LARGE SCALE GENOMIC DNA]</scope>
    <source>
        <strain evidence="2 3">LC2-13A</strain>
    </source>
</reference>
<dbReference type="SUPFAM" id="SSF55729">
    <property type="entry name" value="Acyl-CoA N-acyltransferases (Nat)"/>
    <property type="match status" value="1"/>
</dbReference>
<gene>
    <name evidence="2" type="ORF">PACILC2_24650</name>
</gene>
<dbReference type="Proteomes" id="UP000680304">
    <property type="component" value="Unassembled WGS sequence"/>
</dbReference>
<protein>
    <submittedName>
        <fullName evidence="2">N-acetyltransferase</fullName>
    </submittedName>
</protein>
<sequence>MKIVKNESGEAAGFIEYVPGEFAWRTVDAKGYMFIHCLQVSRNKTGFGYGRILLQECIEDSKGTNGIVIVTSRKPWVNDKAFFLKHGFKVIQKAPPYFEMVVKQFKEAKLPSFIDKWEERAAKYGDGVTVIYSDQCPFIDNAIQSIYEAGIECGVTVKFEKIESYEQAQNAPSPYGTFHIIVNGKFITHRLFNKERYVAIIRDSLSYTGKCQFI</sequence>
<feature type="domain" description="N-acetyltransferase" evidence="1">
    <location>
        <begin position="1"/>
        <end position="111"/>
    </location>
</feature>
<accession>A0ABQ4N6W5</accession>
<dbReference type="PROSITE" id="PS51186">
    <property type="entry name" value="GNAT"/>
    <property type="match status" value="1"/>
</dbReference>
<dbReference type="Pfam" id="PF14268">
    <property type="entry name" value="YoaP"/>
    <property type="match status" value="1"/>
</dbReference>
<keyword evidence="3" id="KW-1185">Reference proteome</keyword>
<evidence type="ECO:0000259" key="1">
    <source>
        <dbReference type="PROSITE" id="PS51186"/>
    </source>
</evidence>
<dbReference type="EMBL" id="BOVJ01000074">
    <property type="protein sequence ID" value="GIQ63897.1"/>
    <property type="molecule type" value="Genomic_DNA"/>
</dbReference>
<organism evidence="2 3">
    <name type="scientific">Paenibacillus cisolokensis</name>
    <dbReference type="NCBI Taxonomy" id="1658519"/>
    <lineage>
        <taxon>Bacteria</taxon>
        <taxon>Bacillati</taxon>
        <taxon>Bacillota</taxon>
        <taxon>Bacilli</taxon>
        <taxon>Bacillales</taxon>
        <taxon>Paenibacillaceae</taxon>
        <taxon>Paenibacillus</taxon>
    </lineage>
</organism>
<dbReference type="Pfam" id="PF00583">
    <property type="entry name" value="Acetyltransf_1"/>
    <property type="match status" value="1"/>
</dbReference>
<dbReference type="Gene3D" id="3.40.630.30">
    <property type="match status" value="1"/>
</dbReference>
<dbReference type="InterPro" id="IPR000182">
    <property type="entry name" value="GNAT_dom"/>
</dbReference>
<comment type="caution">
    <text evidence="2">The sequence shown here is derived from an EMBL/GenBank/DDBJ whole genome shotgun (WGS) entry which is preliminary data.</text>
</comment>
<proteinExistence type="predicted"/>
<dbReference type="InterPro" id="IPR016181">
    <property type="entry name" value="Acyl_CoA_acyltransferase"/>
</dbReference>
<dbReference type="InterPro" id="IPR025685">
    <property type="entry name" value="YoaP-like_dom"/>
</dbReference>
<name>A0ABQ4N6W5_9BACL</name>
<evidence type="ECO:0000313" key="3">
    <source>
        <dbReference type="Proteomes" id="UP000680304"/>
    </source>
</evidence>
<evidence type="ECO:0000313" key="2">
    <source>
        <dbReference type="EMBL" id="GIQ63897.1"/>
    </source>
</evidence>